<evidence type="ECO:0000313" key="7">
    <source>
        <dbReference type="EMBL" id="KJY55810.1"/>
    </source>
</evidence>
<feature type="transmembrane region" description="Helical" evidence="6">
    <location>
        <begin position="292"/>
        <end position="312"/>
    </location>
</feature>
<evidence type="ECO:0000256" key="4">
    <source>
        <dbReference type="ARBA" id="ARBA00022989"/>
    </source>
</evidence>
<dbReference type="STRING" id="1218507.JF74_16630"/>
<evidence type="ECO:0000256" key="2">
    <source>
        <dbReference type="ARBA" id="ARBA00022475"/>
    </source>
</evidence>
<dbReference type="GO" id="GO:0022857">
    <property type="term" value="F:transmembrane transporter activity"/>
    <property type="evidence" value="ECO:0007669"/>
    <property type="project" value="InterPro"/>
</dbReference>
<dbReference type="GO" id="GO:0005886">
    <property type="term" value="C:plasma membrane"/>
    <property type="evidence" value="ECO:0007669"/>
    <property type="project" value="UniProtKB-SubCell"/>
</dbReference>
<evidence type="ECO:0000256" key="5">
    <source>
        <dbReference type="ARBA" id="ARBA00023136"/>
    </source>
</evidence>
<keyword evidence="3 6" id="KW-0812">Transmembrane</keyword>
<proteinExistence type="predicted"/>
<gene>
    <name evidence="7" type="ORF">JF74_16630</name>
</gene>
<dbReference type="HOGENOM" id="CLU_034180_8_0_9"/>
<keyword evidence="5 6" id="KW-0472">Membrane</keyword>
<feature type="transmembrane region" description="Helical" evidence="6">
    <location>
        <begin position="161"/>
        <end position="186"/>
    </location>
</feature>
<name>A0A0F4LB07_9LACO</name>
<comment type="caution">
    <text evidence="7">The sequence shown here is derived from an EMBL/GenBank/DDBJ whole genome shotgun (WGS) entry which is preliminary data.</text>
</comment>
<keyword evidence="2" id="KW-1003">Cell membrane</keyword>
<dbReference type="SUPFAM" id="SSF103473">
    <property type="entry name" value="MFS general substrate transporter"/>
    <property type="match status" value="1"/>
</dbReference>
<comment type="subcellular location">
    <subcellularLocation>
        <location evidence="1">Cell membrane</location>
        <topology evidence="1">Multi-pass membrane protein</topology>
    </subcellularLocation>
</comment>
<feature type="transmembrane region" description="Helical" evidence="6">
    <location>
        <begin position="360"/>
        <end position="379"/>
    </location>
</feature>
<dbReference type="PANTHER" id="PTHR23513">
    <property type="entry name" value="INTEGRAL MEMBRANE EFFLUX PROTEIN-RELATED"/>
    <property type="match status" value="1"/>
</dbReference>
<dbReference type="Gene3D" id="1.20.1250.20">
    <property type="entry name" value="MFS general substrate transporter like domains"/>
    <property type="match status" value="1"/>
</dbReference>
<dbReference type="PATRIC" id="fig|1218507.3.peg.1857"/>
<dbReference type="AlphaFoldDB" id="A0A0F4LB07"/>
<dbReference type="Proteomes" id="UP000033531">
    <property type="component" value="Unassembled WGS sequence"/>
</dbReference>
<feature type="transmembrane region" description="Helical" evidence="6">
    <location>
        <begin position="14"/>
        <end position="35"/>
    </location>
</feature>
<evidence type="ECO:0000256" key="3">
    <source>
        <dbReference type="ARBA" id="ARBA00022692"/>
    </source>
</evidence>
<keyword evidence="4 6" id="KW-1133">Transmembrane helix</keyword>
<feature type="transmembrane region" description="Helical" evidence="6">
    <location>
        <begin position="100"/>
        <end position="121"/>
    </location>
</feature>
<dbReference type="InterPro" id="IPR036259">
    <property type="entry name" value="MFS_trans_sf"/>
</dbReference>
<dbReference type="EMBL" id="JXLI01000013">
    <property type="protein sequence ID" value="KJY55810.1"/>
    <property type="molecule type" value="Genomic_DNA"/>
</dbReference>
<evidence type="ECO:0000313" key="8">
    <source>
        <dbReference type="Proteomes" id="UP000033531"/>
    </source>
</evidence>
<dbReference type="PANTHER" id="PTHR23513:SF6">
    <property type="entry name" value="MAJOR FACILITATOR SUPERFAMILY ASSOCIATED DOMAIN-CONTAINING PROTEIN"/>
    <property type="match status" value="1"/>
</dbReference>
<dbReference type="CDD" id="cd06173">
    <property type="entry name" value="MFS_MefA_like"/>
    <property type="match status" value="1"/>
</dbReference>
<feature type="transmembrane region" description="Helical" evidence="6">
    <location>
        <begin position="259"/>
        <end position="280"/>
    </location>
</feature>
<sequence>MVLKKKYLNVYKLLGGRIATNVADSLFYMAILWYFKETSHSPAMVALLFSIEAGIDIVSFGFGPLIDSFSIKKLLAFSTILQTLISLVVVFILKVAKSNITIDVLLLLLFSASTILSSIIYPTEYKLLPVLVEKKDLLHFNGLFQVSYKILDLVLDGITTFIIATTSISMTIVLSAIIFGLALFVYAKIQVNVLAKDLLQNEEYFSGSYLKDLRVGWTTLKEEKNILKLILPLCVVNFFFGIYDIGLPYFAQSYIHDSAIGYGGLLMASSAGSIIGAFLVQRFKLGQKKMEIFIAACFLGTGIFRILVPLVVRFNIYLALFNAGVSSLWGTMMNTVFEVLVQTSFSAAVLGRIDTINDSILSLMIPLGTFAGSWIVQTFGSMSTQYVYGFALLFSALYYFSVTQYKKRQK</sequence>
<feature type="transmembrane region" description="Helical" evidence="6">
    <location>
        <begin position="385"/>
        <end position="402"/>
    </location>
</feature>
<dbReference type="InterPro" id="IPR011701">
    <property type="entry name" value="MFS"/>
</dbReference>
<organism evidence="7 8">
    <name type="scientific">Lactobacillus melliventris</name>
    <dbReference type="NCBI Taxonomy" id="1218507"/>
    <lineage>
        <taxon>Bacteria</taxon>
        <taxon>Bacillati</taxon>
        <taxon>Bacillota</taxon>
        <taxon>Bacilli</taxon>
        <taxon>Lactobacillales</taxon>
        <taxon>Lactobacillaceae</taxon>
        <taxon>Lactobacillus</taxon>
    </lineage>
</organism>
<protein>
    <submittedName>
        <fullName evidence="7">Major facilitator superfamily permease</fullName>
    </submittedName>
</protein>
<evidence type="ECO:0000256" key="6">
    <source>
        <dbReference type="SAM" id="Phobius"/>
    </source>
</evidence>
<feature type="transmembrane region" description="Helical" evidence="6">
    <location>
        <begin position="229"/>
        <end position="247"/>
    </location>
</feature>
<accession>A0A0F4LB07</accession>
<dbReference type="Pfam" id="PF07690">
    <property type="entry name" value="MFS_1"/>
    <property type="match status" value="1"/>
</dbReference>
<feature type="transmembrane region" description="Helical" evidence="6">
    <location>
        <begin position="74"/>
        <end position="93"/>
    </location>
</feature>
<reference evidence="7 8" key="1">
    <citation type="submission" date="2015-01" db="EMBL/GenBank/DDBJ databases">
        <title>Comparative genomics of the lactic acid bacteria isolated from the honey bee gut.</title>
        <authorList>
            <person name="Ellegaard K.M."/>
            <person name="Tamarit D."/>
            <person name="Javelind E."/>
            <person name="Olofsson T."/>
            <person name="Andersson S.G."/>
            <person name="Vasquez A."/>
        </authorList>
    </citation>
    <scope>NUCLEOTIDE SEQUENCE [LARGE SCALE GENOMIC DNA]</scope>
    <source>
        <strain evidence="7 8">Hma8</strain>
    </source>
</reference>
<feature type="transmembrane region" description="Helical" evidence="6">
    <location>
        <begin position="332"/>
        <end position="353"/>
    </location>
</feature>
<evidence type="ECO:0000256" key="1">
    <source>
        <dbReference type="ARBA" id="ARBA00004651"/>
    </source>
</evidence>